<dbReference type="GO" id="GO:0050136">
    <property type="term" value="F:NADH dehydrogenase (quinone) (non-electrogenic) activity"/>
    <property type="evidence" value="ECO:0007669"/>
    <property type="project" value="UniProtKB-EC"/>
</dbReference>
<dbReference type="InterPro" id="IPR045024">
    <property type="entry name" value="NDH-2"/>
</dbReference>
<keyword evidence="3" id="KW-0285">Flavoprotein</keyword>
<evidence type="ECO:0000313" key="10">
    <source>
        <dbReference type="EMBL" id="SLM12552.1"/>
    </source>
</evidence>
<dbReference type="PANTHER" id="PTHR43706:SF47">
    <property type="entry name" value="EXTERNAL NADH-UBIQUINONE OXIDOREDUCTASE 1, MITOCHONDRIAL-RELATED"/>
    <property type="match status" value="1"/>
</dbReference>
<keyword evidence="6" id="KW-0520">NAD</keyword>
<evidence type="ECO:0000256" key="1">
    <source>
        <dbReference type="ARBA" id="ARBA00005272"/>
    </source>
</evidence>
<evidence type="ECO:0000256" key="8">
    <source>
        <dbReference type="SAM" id="Phobius"/>
    </source>
</evidence>
<evidence type="ECO:0000256" key="3">
    <source>
        <dbReference type="ARBA" id="ARBA00022630"/>
    </source>
</evidence>
<evidence type="ECO:0000256" key="7">
    <source>
        <dbReference type="ARBA" id="ARBA00047599"/>
    </source>
</evidence>
<dbReference type="AlphaFoldDB" id="A0A3P3XIA6"/>
<evidence type="ECO:0000256" key="6">
    <source>
        <dbReference type="ARBA" id="ARBA00023027"/>
    </source>
</evidence>
<dbReference type="PANTHER" id="PTHR43706">
    <property type="entry name" value="NADH DEHYDROGENASE"/>
    <property type="match status" value="1"/>
</dbReference>
<organism evidence="10">
    <name type="scientific">uncultured spirochete</name>
    <dbReference type="NCBI Taxonomy" id="156406"/>
    <lineage>
        <taxon>Bacteria</taxon>
        <taxon>Pseudomonadati</taxon>
        <taxon>Spirochaetota</taxon>
        <taxon>Spirochaetia</taxon>
        <taxon>Spirochaetales</taxon>
        <taxon>environmental samples</taxon>
    </lineage>
</organism>
<dbReference type="EMBL" id="FWDM01000018">
    <property type="protein sequence ID" value="SLM12552.1"/>
    <property type="molecule type" value="Genomic_DNA"/>
</dbReference>
<sequence length="682" mass="74606">MATKKILILGGGYGGVWAGKILEKHFRKREDVEITLVDKRPFHTLMTELHEVAGWRTEPESVQVLFKKIFGAKRINVVLDTIEKVDFEAKQATGKVCTYDFDYIILGVGAEPEFFGTPGIAENAFTLWSFEDAMKVRKHVEEKFYEASLETDPEKRKKLLTFVVAGAGFTGIEMIGELLDYRDVMCRKYFLDPKEVRVLNIEALPSILPILEEPLRAKAEKYLQKRRCDVMLNSAIIGAEPGKVLLKSGQIVETETFIWTCGVKGSSFAGQLGLPAGKRNRIDCDMELKSTKYPFVYVVGDISGLMQEGKPLAQIVETAHFTAEAAAKNIISDIDGGERHQFKPNYHGFMISIGSHYGVSNAGGMKTSGFIALAIKHLINVWYLLNIAGINQVWEYLKHEFLDMKNRRSIIGDFASYKIRPYWPLLLRMWLGLMWVFEGINKIGEGWLAFASGSKSGWMFSPGVVQAGVKAAEATSGASAWESAGQAAATAATGAAAAASAAPAVAATSAASAVASSAAAAAPAATSAASAAAAAPAATGGTQAATQTFKAVWDLTKPIFDPNSGLVTWFRHTFMDGIFAYLPYTFFQAMIVVMEIGIGLALFGGCFTWLAAAASIGMCIVFTLSGMFAWNQLWFVFAAILMLGGLGRSFGIDYWLIPAIKRWWNGTRFARKWHFYADDPTK</sequence>
<evidence type="ECO:0000259" key="9">
    <source>
        <dbReference type="Pfam" id="PF07992"/>
    </source>
</evidence>
<keyword evidence="5 10" id="KW-0560">Oxidoreductase</keyword>
<evidence type="ECO:0000256" key="2">
    <source>
        <dbReference type="ARBA" id="ARBA00012637"/>
    </source>
</evidence>
<feature type="transmembrane region" description="Helical" evidence="8">
    <location>
        <begin position="609"/>
        <end position="628"/>
    </location>
</feature>
<keyword evidence="8" id="KW-0812">Transmembrane</keyword>
<keyword evidence="8" id="KW-0472">Membrane</keyword>
<dbReference type="InterPro" id="IPR036188">
    <property type="entry name" value="FAD/NAD-bd_sf"/>
</dbReference>
<feature type="transmembrane region" description="Helical" evidence="8">
    <location>
        <begin position="581"/>
        <end position="602"/>
    </location>
</feature>
<dbReference type="Pfam" id="PF07992">
    <property type="entry name" value="Pyr_redox_2"/>
    <property type="match status" value="1"/>
</dbReference>
<keyword evidence="8" id="KW-1133">Transmembrane helix</keyword>
<reference evidence="10" key="1">
    <citation type="submission" date="2017-02" db="EMBL/GenBank/DDBJ databases">
        <authorList>
            <person name="Regsiter A."/>
            <person name="William W."/>
        </authorList>
    </citation>
    <scope>NUCLEOTIDE SEQUENCE</scope>
    <source>
        <strain evidence="10">Bib</strain>
    </source>
</reference>
<dbReference type="Gene3D" id="3.50.50.100">
    <property type="match status" value="1"/>
</dbReference>
<feature type="domain" description="FAD/NAD(P)-binding" evidence="9">
    <location>
        <begin position="5"/>
        <end position="310"/>
    </location>
</feature>
<evidence type="ECO:0000256" key="5">
    <source>
        <dbReference type="ARBA" id="ARBA00023002"/>
    </source>
</evidence>
<dbReference type="PRINTS" id="PR00368">
    <property type="entry name" value="FADPNR"/>
</dbReference>
<dbReference type="EC" id="1.6.5.9" evidence="2"/>
<proteinExistence type="inferred from homology"/>
<dbReference type="SUPFAM" id="SSF51905">
    <property type="entry name" value="FAD/NAD(P)-binding domain"/>
    <property type="match status" value="2"/>
</dbReference>
<accession>A0A3P3XIA6</accession>
<name>A0A3P3XIA6_9SPIR</name>
<feature type="transmembrane region" description="Helical" evidence="8">
    <location>
        <begin position="634"/>
        <end position="656"/>
    </location>
</feature>
<evidence type="ECO:0000256" key="4">
    <source>
        <dbReference type="ARBA" id="ARBA00022827"/>
    </source>
</evidence>
<keyword evidence="4" id="KW-0274">FAD</keyword>
<protein>
    <recommendedName>
        <fullName evidence="2">NADH:ubiquinone reductase (non-electrogenic)</fullName>
        <ecNumber evidence="2">1.6.5.9</ecNumber>
    </recommendedName>
</protein>
<gene>
    <name evidence="10" type="ORF">SPIROBIBN47_250081</name>
</gene>
<comment type="catalytic activity">
    <reaction evidence="7">
        <text>a quinone + NADH + H(+) = a quinol + NAD(+)</text>
        <dbReference type="Rhea" id="RHEA:46160"/>
        <dbReference type="ChEBI" id="CHEBI:15378"/>
        <dbReference type="ChEBI" id="CHEBI:24646"/>
        <dbReference type="ChEBI" id="CHEBI:57540"/>
        <dbReference type="ChEBI" id="CHEBI:57945"/>
        <dbReference type="ChEBI" id="CHEBI:132124"/>
        <dbReference type="EC" id="1.6.5.9"/>
    </reaction>
</comment>
<dbReference type="InterPro" id="IPR023753">
    <property type="entry name" value="FAD/NAD-binding_dom"/>
</dbReference>
<comment type="similarity">
    <text evidence="1">Belongs to the NADH dehydrogenase family.</text>
</comment>